<sequence>MKSLIQKESVWNALKNGENIRVIDCRFSLNDPGKGAREYSDGHIPGAVYFHLEKDLSGDVSEHGGRHPLPSMDDFQRLLEKAGIDRDSKIVIYDSGEGAFASRCWWLLKYAGHKDVFILDGGFHDWKQSQYPIDRVLPECHKTEYEVNIRGTMIATVDEVKEVVQNEREAVLIDSRSRVRYLGLEEPIDRIPGHIPGAINKEWTDALEKGKWKSLKNQQSRFSEINKMEPIIVYCGSGITATPNILTLIEAGYENVKLYPGSYSDWISYPENKVETEQNSG</sequence>
<protein>
    <submittedName>
        <fullName evidence="4">Sulfurtransferase</fullName>
    </submittedName>
</protein>
<dbReference type="CDD" id="cd01448">
    <property type="entry name" value="TST_Repeat_1"/>
    <property type="match status" value="1"/>
</dbReference>
<name>A0A3L7JWC5_9BACI</name>
<dbReference type="AlphaFoldDB" id="A0A3L7JWC5"/>
<dbReference type="CDD" id="cd01449">
    <property type="entry name" value="TST_Repeat_2"/>
    <property type="match status" value="1"/>
</dbReference>
<dbReference type="Proteomes" id="UP000276770">
    <property type="component" value="Unassembled WGS sequence"/>
</dbReference>
<keyword evidence="2" id="KW-0677">Repeat</keyword>
<evidence type="ECO:0000256" key="2">
    <source>
        <dbReference type="ARBA" id="ARBA00022737"/>
    </source>
</evidence>
<feature type="domain" description="Rhodanese" evidence="3">
    <location>
        <begin position="16"/>
        <end position="135"/>
    </location>
</feature>
<keyword evidence="5" id="KW-1185">Reference proteome</keyword>
<dbReference type="OrthoDB" id="9770030at2"/>
<dbReference type="SMART" id="SM00450">
    <property type="entry name" value="RHOD"/>
    <property type="match status" value="2"/>
</dbReference>
<comment type="caution">
    <text evidence="4">The sequence shown here is derived from an EMBL/GenBank/DDBJ whole genome shotgun (WGS) entry which is preliminary data.</text>
</comment>
<dbReference type="InterPro" id="IPR036873">
    <property type="entry name" value="Rhodanese-like_dom_sf"/>
</dbReference>
<dbReference type="InterPro" id="IPR001763">
    <property type="entry name" value="Rhodanese-like_dom"/>
</dbReference>
<evidence type="ECO:0000313" key="4">
    <source>
        <dbReference type="EMBL" id="RLQ95157.1"/>
    </source>
</evidence>
<dbReference type="SUPFAM" id="SSF52821">
    <property type="entry name" value="Rhodanese/Cell cycle control phosphatase"/>
    <property type="match status" value="2"/>
</dbReference>
<proteinExistence type="predicted"/>
<gene>
    <name evidence="4" type="ORF">D9X91_11715</name>
</gene>
<dbReference type="EMBL" id="RCVZ01000007">
    <property type="protein sequence ID" value="RLQ95157.1"/>
    <property type="molecule type" value="Genomic_DNA"/>
</dbReference>
<dbReference type="PROSITE" id="PS50206">
    <property type="entry name" value="RHODANESE_3"/>
    <property type="match status" value="2"/>
</dbReference>
<dbReference type="InterPro" id="IPR001307">
    <property type="entry name" value="Thiosulphate_STrfase_CS"/>
</dbReference>
<dbReference type="RefSeq" id="WP_121680813.1">
    <property type="nucleotide sequence ID" value="NZ_RCVZ01000007.1"/>
</dbReference>
<dbReference type="PANTHER" id="PTHR11364:SF27">
    <property type="entry name" value="SULFURTRANSFERASE"/>
    <property type="match status" value="1"/>
</dbReference>
<organism evidence="4 5">
    <name type="scientific">Falsibacillus albus</name>
    <dbReference type="NCBI Taxonomy" id="2478915"/>
    <lineage>
        <taxon>Bacteria</taxon>
        <taxon>Bacillati</taxon>
        <taxon>Bacillota</taxon>
        <taxon>Bacilli</taxon>
        <taxon>Bacillales</taxon>
        <taxon>Bacillaceae</taxon>
        <taxon>Falsibacillus</taxon>
    </lineage>
</organism>
<keyword evidence="1 4" id="KW-0808">Transferase</keyword>
<dbReference type="Pfam" id="PF00581">
    <property type="entry name" value="Rhodanese"/>
    <property type="match status" value="2"/>
</dbReference>
<evidence type="ECO:0000313" key="5">
    <source>
        <dbReference type="Proteomes" id="UP000276770"/>
    </source>
</evidence>
<dbReference type="PANTHER" id="PTHR11364">
    <property type="entry name" value="THIOSULFATE SULFERTANSFERASE"/>
    <property type="match status" value="1"/>
</dbReference>
<dbReference type="InterPro" id="IPR045078">
    <property type="entry name" value="TST/MPST-like"/>
</dbReference>
<dbReference type="Gene3D" id="3.40.250.10">
    <property type="entry name" value="Rhodanese-like domain"/>
    <property type="match status" value="2"/>
</dbReference>
<evidence type="ECO:0000256" key="1">
    <source>
        <dbReference type="ARBA" id="ARBA00022679"/>
    </source>
</evidence>
<feature type="domain" description="Rhodanese" evidence="3">
    <location>
        <begin position="166"/>
        <end position="275"/>
    </location>
</feature>
<reference evidence="4 5" key="1">
    <citation type="submission" date="2018-10" db="EMBL/GenBank/DDBJ databases">
        <title>Falsibacillus sp. genome draft.</title>
        <authorList>
            <person name="Shi S."/>
        </authorList>
    </citation>
    <scope>NUCLEOTIDE SEQUENCE [LARGE SCALE GENOMIC DNA]</scope>
    <source>
        <strain evidence="4 5">GY 10110</strain>
    </source>
</reference>
<dbReference type="PROSITE" id="PS00380">
    <property type="entry name" value="RHODANESE_1"/>
    <property type="match status" value="1"/>
</dbReference>
<accession>A0A3L7JWC5</accession>
<dbReference type="GO" id="GO:0004792">
    <property type="term" value="F:thiosulfate-cyanide sulfurtransferase activity"/>
    <property type="evidence" value="ECO:0007669"/>
    <property type="project" value="InterPro"/>
</dbReference>
<evidence type="ECO:0000259" key="3">
    <source>
        <dbReference type="PROSITE" id="PS50206"/>
    </source>
</evidence>